<keyword evidence="2" id="KW-1185">Reference proteome</keyword>
<dbReference type="GeneID" id="19121741"/>
<protein>
    <submittedName>
        <fullName evidence="1">Uncharacterized protein</fullName>
    </submittedName>
</protein>
<gene>
    <name evidence="1" type="ORF">COCMIDRAFT_30788</name>
</gene>
<dbReference type="KEGG" id="bor:COCMIDRAFT_30788"/>
<reference evidence="1 2" key="1">
    <citation type="journal article" date="2013" name="PLoS Genet.">
        <title>Comparative genome structure, secondary metabolite, and effector coding capacity across Cochliobolus pathogens.</title>
        <authorList>
            <person name="Condon B.J."/>
            <person name="Leng Y."/>
            <person name="Wu D."/>
            <person name="Bushley K.E."/>
            <person name="Ohm R.A."/>
            <person name="Otillar R."/>
            <person name="Martin J."/>
            <person name="Schackwitz W."/>
            <person name="Grimwood J."/>
            <person name="MohdZainudin N."/>
            <person name="Xue C."/>
            <person name="Wang R."/>
            <person name="Manning V.A."/>
            <person name="Dhillon B."/>
            <person name="Tu Z.J."/>
            <person name="Steffenson B.J."/>
            <person name="Salamov A."/>
            <person name="Sun H."/>
            <person name="Lowry S."/>
            <person name="LaButti K."/>
            <person name="Han J."/>
            <person name="Copeland A."/>
            <person name="Lindquist E."/>
            <person name="Barry K."/>
            <person name="Schmutz J."/>
            <person name="Baker S.E."/>
            <person name="Ciuffetti L.M."/>
            <person name="Grigoriev I.V."/>
            <person name="Zhong S."/>
            <person name="Turgeon B.G."/>
        </authorList>
    </citation>
    <scope>NUCLEOTIDE SEQUENCE [LARGE SCALE GENOMIC DNA]</scope>
    <source>
        <strain evidence="1 2">ATCC 44560</strain>
    </source>
</reference>
<dbReference type="EMBL" id="KI964183">
    <property type="protein sequence ID" value="EUC40234.1"/>
    <property type="molecule type" value="Genomic_DNA"/>
</dbReference>
<dbReference type="RefSeq" id="XP_007693240.1">
    <property type="nucleotide sequence ID" value="XM_007695050.1"/>
</dbReference>
<accession>W6YXH2</accession>
<evidence type="ECO:0000313" key="1">
    <source>
        <dbReference type="EMBL" id="EUC40234.1"/>
    </source>
</evidence>
<sequence length="127" mass="13585">MLTIASAQVVSSKALNGMNSITIAEHSLIYQAALLQLVPAVSSVPLDTGYVKKRWSNNRSCRTTCAACIVGCWATNPAGSIARENCDTRCENRKRACYLSPAVVEPFAIIDGSSTTPDPDDYPECDG</sequence>
<dbReference type="HOGENOM" id="CLU_1970150_0_0_1"/>
<evidence type="ECO:0000313" key="2">
    <source>
        <dbReference type="Proteomes" id="UP000054032"/>
    </source>
</evidence>
<organism evidence="1 2">
    <name type="scientific">Bipolaris oryzae ATCC 44560</name>
    <dbReference type="NCBI Taxonomy" id="930090"/>
    <lineage>
        <taxon>Eukaryota</taxon>
        <taxon>Fungi</taxon>
        <taxon>Dikarya</taxon>
        <taxon>Ascomycota</taxon>
        <taxon>Pezizomycotina</taxon>
        <taxon>Dothideomycetes</taxon>
        <taxon>Pleosporomycetidae</taxon>
        <taxon>Pleosporales</taxon>
        <taxon>Pleosporineae</taxon>
        <taxon>Pleosporaceae</taxon>
        <taxon>Bipolaris</taxon>
    </lineage>
</organism>
<proteinExistence type="predicted"/>
<name>W6YXH2_COCMI</name>
<dbReference type="Proteomes" id="UP000054032">
    <property type="component" value="Unassembled WGS sequence"/>
</dbReference>
<dbReference type="AlphaFoldDB" id="W6YXH2"/>